<feature type="domain" description="Cellobiose dehydrogenase-like cytochrome" evidence="2">
    <location>
        <begin position="1"/>
        <end position="125"/>
    </location>
</feature>
<proteinExistence type="predicted"/>
<feature type="region of interest" description="Disordered" evidence="1">
    <location>
        <begin position="11"/>
        <end position="47"/>
    </location>
</feature>
<comment type="caution">
    <text evidence="3">The sequence shown here is derived from an EMBL/GenBank/DDBJ whole genome shotgun (WGS) entry which is preliminary data.</text>
</comment>
<dbReference type="PANTHER" id="PTHR47190:SF1">
    <property type="entry name" value="GLUCOSE-METHANOL-CHOLINE OXIDOREDUCTASE N-TERMINAL DOMAIN-CONTAINING PROTEIN"/>
    <property type="match status" value="1"/>
</dbReference>
<dbReference type="EMBL" id="JBFXLU010000212">
    <property type="protein sequence ID" value="KAL2834793.1"/>
    <property type="molecule type" value="Genomic_DNA"/>
</dbReference>
<dbReference type="Gene3D" id="2.60.40.1210">
    <property type="entry name" value="Cellobiose dehydrogenase, cytochrome domain"/>
    <property type="match status" value="1"/>
</dbReference>
<accession>A0ABR4J6W7</accession>
<evidence type="ECO:0000313" key="3">
    <source>
        <dbReference type="EMBL" id="KAL2834793.1"/>
    </source>
</evidence>
<name>A0ABR4J6W7_9EURO</name>
<dbReference type="Proteomes" id="UP001610446">
    <property type="component" value="Unassembled WGS sequence"/>
</dbReference>
<dbReference type="SUPFAM" id="SSF49344">
    <property type="entry name" value="CBD9-like"/>
    <property type="match status" value="1"/>
</dbReference>
<dbReference type="Pfam" id="PF16010">
    <property type="entry name" value="CDH-cyt"/>
    <property type="match status" value="1"/>
</dbReference>
<organism evidence="3 4">
    <name type="scientific">Aspergillus pseudoustus</name>
    <dbReference type="NCBI Taxonomy" id="1810923"/>
    <lineage>
        <taxon>Eukaryota</taxon>
        <taxon>Fungi</taxon>
        <taxon>Dikarya</taxon>
        <taxon>Ascomycota</taxon>
        <taxon>Pezizomycotina</taxon>
        <taxon>Eurotiomycetes</taxon>
        <taxon>Eurotiomycetidae</taxon>
        <taxon>Eurotiales</taxon>
        <taxon>Aspergillaceae</taxon>
        <taxon>Aspergillus</taxon>
        <taxon>Aspergillus subgen. Nidulantes</taxon>
    </lineage>
</organism>
<protein>
    <recommendedName>
        <fullName evidence="2">Cellobiose dehydrogenase-like cytochrome domain-containing protein</fullName>
    </recommendedName>
</protein>
<dbReference type="PANTHER" id="PTHR47190">
    <property type="entry name" value="DEHYDROGENASE, PUTATIVE-RELATED"/>
    <property type="match status" value="1"/>
</dbReference>
<reference evidence="3 4" key="1">
    <citation type="submission" date="2024-07" db="EMBL/GenBank/DDBJ databases">
        <title>Section-level genome sequencing and comparative genomics of Aspergillus sections Usti and Cavernicolus.</title>
        <authorList>
            <consortium name="Lawrence Berkeley National Laboratory"/>
            <person name="Nybo J.L."/>
            <person name="Vesth T.C."/>
            <person name="Theobald S."/>
            <person name="Frisvad J.C."/>
            <person name="Larsen T.O."/>
            <person name="Kjaerboelling I."/>
            <person name="Rothschild-Mancinelli K."/>
            <person name="Lyhne E.K."/>
            <person name="Kogle M.E."/>
            <person name="Barry K."/>
            <person name="Clum A."/>
            <person name="Na H."/>
            <person name="Ledsgaard L."/>
            <person name="Lin J."/>
            <person name="Lipzen A."/>
            <person name="Kuo A."/>
            <person name="Riley R."/>
            <person name="Mondo S."/>
            <person name="Labutti K."/>
            <person name="Haridas S."/>
            <person name="Pangalinan J."/>
            <person name="Salamov A.A."/>
            <person name="Simmons B.A."/>
            <person name="Magnuson J.K."/>
            <person name="Chen J."/>
            <person name="Drula E."/>
            <person name="Henrissat B."/>
            <person name="Wiebenga A."/>
            <person name="Lubbers R.J."/>
            <person name="Gomes A.C."/>
            <person name="Makela M.R."/>
            <person name="Stajich J."/>
            <person name="Grigoriev I.V."/>
            <person name="Mortensen U.H."/>
            <person name="De Vries R.P."/>
            <person name="Baker S.E."/>
            <person name="Andersen M.R."/>
        </authorList>
    </citation>
    <scope>NUCLEOTIDE SEQUENCE [LARGE SCALE GENOMIC DNA]</scope>
    <source>
        <strain evidence="3 4">CBS 123904</strain>
    </source>
</reference>
<feature type="compositionally biased region" description="Polar residues" evidence="1">
    <location>
        <begin position="20"/>
        <end position="36"/>
    </location>
</feature>
<evidence type="ECO:0000259" key="2">
    <source>
        <dbReference type="Pfam" id="PF16010"/>
    </source>
</evidence>
<dbReference type="InterPro" id="IPR015920">
    <property type="entry name" value="Cellobiose_DH-like_cyt"/>
</dbReference>
<keyword evidence="4" id="KW-1185">Reference proteome</keyword>
<evidence type="ECO:0000256" key="1">
    <source>
        <dbReference type="SAM" id="MobiDB-lite"/>
    </source>
</evidence>
<dbReference type="CDD" id="cd09630">
    <property type="entry name" value="CDH_like_cytochrome"/>
    <property type="match status" value="1"/>
</dbReference>
<sequence length="126" mass="13314">MTNSLLLVAYATADPPPPTSDSANSVAISPRYTSTYRPPGPYTGNATITPLSTRVSKDTDTFEVIFTCDSCLHWSQEGSEGGAKTSSGMIDLAWAVSSKRPVLADDGHGLVSIAQHARQGTWVAEV</sequence>
<evidence type="ECO:0000313" key="4">
    <source>
        <dbReference type="Proteomes" id="UP001610446"/>
    </source>
</evidence>
<dbReference type="InterPro" id="IPR053208">
    <property type="entry name" value="GMC_Oxidoreductase_CD"/>
</dbReference>
<gene>
    <name evidence="3" type="ORF">BJY01DRAFT_223948</name>
</gene>